<reference evidence="5" key="1">
    <citation type="submission" date="2020-08" db="EMBL/GenBank/DDBJ databases">
        <title>Plant Genome Project.</title>
        <authorList>
            <person name="Zhang R.-G."/>
        </authorList>
    </citation>
    <scope>NUCLEOTIDE SEQUENCE</scope>
    <source>
        <strain evidence="5">WSP0</strain>
        <tissue evidence="5">Leaf</tissue>
    </source>
</reference>
<evidence type="ECO:0000313" key="5">
    <source>
        <dbReference type="EMBL" id="KAG5566265.1"/>
    </source>
</evidence>
<accession>A0AAV6LNI9</accession>
<evidence type="ECO:0000313" key="6">
    <source>
        <dbReference type="Proteomes" id="UP000823749"/>
    </source>
</evidence>
<dbReference type="Pfam" id="PF03108">
    <property type="entry name" value="DBD_Tnp_Mut"/>
    <property type="match status" value="1"/>
</dbReference>
<evidence type="ECO:0000259" key="2">
    <source>
        <dbReference type="Pfam" id="PF03108"/>
    </source>
</evidence>
<evidence type="ECO:0008006" key="7">
    <source>
        <dbReference type="Google" id="ProtNLM"/>
    </source>
</evidence>
<proteinExistence type="predicted"/>
<dbReference type="Gene3D" id="1.10.246.220">
    <property type="match status" value="1"/>
</dbReference>
<evidence type="ECO:0000256" key="1">
    <source>
        <dbReference type="SAM" id="MobiDB-lite"/>
    </source>
</evidence>
<evidence type="ECO:0000259" key="4">
    <source>
        <dbReference type="Pfam" id="PF26130"/>
    </source>
</evidence>
<sequence length="680" mass="77201">MGELMLRGIVMPHSQVESGLWMGCHEVEDIVERLGYPNYKMLWYRIPGLGLEEGLRVIGTDKDAMHMVEVVKGHEQIEIFVEHVIDELEANANVMPFPALPPPEMPEGVEIHIDEEVVNGENVYYNSDTDESLLDLDYPVTDDSDYDDVLFDKYTEKEDENTEEQIKTNELFDSDTEMDYRANTNDQTKTDDVHEEGLRSDYESEELIGGESSNESEVEETAEMNETMRLSRFETFKPPERDENLRFIKGMLFSSLQQFKTAMSEYAVHGGYGIKFKKNDKSRVRPMCEDGCTFKVLCSKVPRQETFQLKTCELEHKCNRTYKNVRRIAQCLNYLHSRNKSHGNLTNGVFLATSRLCGNDRSTGPGATEVVELDFHYPSEGIHKRWDTGYRITSTAATWDQTALILSIPRRKPGDETQETLRTSQFPSTHVKIKSSCNHYLCISELGFYSASNTGMCSLLFAIIVPVLVLLSRAGKVGEESLPCLRVLWTNSVLIPFYIEATNLKPLSVFHRLFTSLFGPNRNREEELLLGGVSMYGVGRWTEIKKKLLFHSSANRTSVDLKRRRAEEAAAIRRERGVEVVALGGGEAGVDEGQEVVDGVEEGVGINGVELDLASMEFSLRLHLREWVPIIHMISAVENEARSIPVNCFRFPHINFPRRKDDLGVVGRRRIFWDESSGCG</sequence>
<gene>
    <name evidence="5" type="ORF">RHGRI_002013</name>
</gene>
<feature type="domain" description="DUF7477" evidence="3">
    <location>
        <begin position="368"/>
        <end position="442"/>
    </location>
</feature>
<dbReference type="CDD" id="cd11660">
    <property type="entry name" value="SANT_TRF"/>
    <property type="match status" value="1"/>
</dbReference>
<dbReference type="AlphaFoldDB" id="A0AAV6LNI9"/>
<dbReference type="Pfam" id="PF24289">
    <property type="entry name" value="DUF7477"/>
    <property type="match status" value="1"/>
</dbReference>
<dbReference type="SUPFAM" id="SSF46689">
    <property type="entry name" value="Homeodomain-like"/>
    <property type="match status" value="1"/>
</dbReference>
<feature type="domain" description="Transposase MuDR plant" evidence="2">
    <location>
        <begin position="249"/>
        <end position="308"/>
    </location>
</feature>
<organism evidence="5 6">
    <name type="scientific">Rhododendron griersonianum</name>
    <dbReference type="NCBI Taxonomy" id="479676"/>
    <lineage>
        <taxon>Eukaryota</taxon>
        <taxon>Viridiplantae</taxon>
        <taxon>Streptophyta</taxon>
        <taxon>Embryophyta</taxon>
        <taxon>Tracheophyta</taxon>
        <taxon>Spermatophyta</taxon>
        <taxon>Magnoliopsida</taxon>
        <taxon>eudicotyledons</taxon>
        <taxon>Gunneridae</taxon>
        <taxon>Pentapetalae</taxon>
        <taxon>asterids</taxon>
        <taxon>Ericales</taxon>
        <taxon>Ericaceae</taxon>
        <taxon>Ericoideae</taxon>
        <taxon>Rhodoreae</taxon>
        <taxon>Rhododendron</taxon>
    </lineage>
</organism>
<feature type="compositionally biased region" description="Basic and acidic residues" evidence="1">
    <location>
        <begin position="188"/>
        <end position="202"/>
    </location>
</feature>
<keyword evidence="6" id="KW-1185">Reference proteome</keyword>
<name>A0AAV6LNI9_9ERIC</name>
<dbReference type="EMBL" id="JACTNZ010000001">
    <property type="protein sequence ID" value="KAG5566265.1"/>
    <property type="molecule type" value="Genomic_DNA"/>
</dbReference>
<dbReference type="InterPro" id="IPR009057">
    <property type="entry name" value="Homeodomain-like_sf"/>
</dbReference>
<evidence type="ECO:0000259" key="3">
    <source>
        <dbReference type="Pfam" id="PF24289"/>
    </source>
</evidence>
<feature type="compositionally biased region" description="Acidic residues" evidence="1">
    <location>
        <begin position="203"/>
        <end position="223"/>
    </location>
</feature>
<dbReference type="InterPro" id="IPR058594">
    <property type="entry name" value="PB1-like_dom_pln"/>
</dbReference>
<dbReference type="InterPro" id="IPR004332">
    <property type="entry name" value="Transposase_MuDR"/>
</dbReference>
<feature type="domain" description="PB1-like" evidence="4">
    <location>
        <begin position="25"/>
        <end position="83"/>
    </location>
</feature>
<dbReference type="Pfam" id="PF26130">
    <property type="entry name" value="PB1-like"/>
    <property type="match status" value="1"/>
</dbReference>
<feature type="region of interest" description="Disordered" evidence="1">
    <location>
        <begin position="182"/>
        <end position="226"/>
    </location>
</feature>
<dbReference type="InterPro" id="IPR055900">
    <property type="entry name" value="DUF7477"/>
</dbReference>
<dbReference type="Proteomes" id="UP000823749">
    <property type="component" value="Chromosome 1"/>
</dbReference>
<comment type="caution">
    <text evidence="5">The sequence shown here is derived from an EMBL/GenBank/DDBJ whole genome shotgun (WGS) entry which is preliminary data.</text>
</comment>
<protein>
    <recommendedName>
        <fullName evidence="7">Transposase MuDR plant domain-containing protein</fullName>
    </recommendedName>
</protein>